<keyword evidence="2" id="KW-1185">Reference proteome</keyword>
<name>A0A5B7JXL7_PORTR</name>
<evidence type="ECO:0000313" key="1">
    <source>
        <dbReference type="EMBL" id="MPD00803.1"/>
    </source>
</evidence>
<proteinExistence type="predicted"/>
<dbReference type="AlphaFoldDB" id="A0A5B7JXL7"/>
<sequence>MSSFVCLFSTSLSLSSYFLSHRFVFLASFSLILFSTPRLASLSVLPLRLPIFPWS</sequence>
<comment type="caution">
    <text evidence="1">The sequence shown here is derived from an EMBL/GenBank/DDBJ whole genome shotgun (WGS) entry which is preliminary data.</text>
</comment>
<reference evidence="1 2" key="1">
    <citation type="submission" date="2019-05" db="EMBL/GenBank/DDBJ databases">
        <title>Another draft genome of Portunus trituberculatus and its Hox gene families provides insights of decapod evolution.</title>
        <authorList>
            <person name="Jeong J.-H."/>
            <person name="Song I."/>
            <person name="Kim S."/>
            <person name="Choi T."/>
            <person name="Kim D."/>
            <person name="Ryu S."/>
            <person name="Kim W."/>
        </authorList>
    </citation>
    <scope>NUCLEOTIDE SEQUENCE [LARGE SCALE GENOMIC DNA]</scope>
    <source>
        <tissue evidence="1">Muscle</tissue>
    </source>
</reference>
<dbReference type="Proteomes" id="UP000324222">
    <property type="component" value="Unassembled WGS sequence"/>
</dbReference>
<gene>
    <name evidence="1" type="ORF">E2C01_096303</name>
</gene>
<organism evidence="1 2">
    <name type="scientific">Portunus trituberculatus</name>
    <name type="common">Swimming crab</name>
    <name type="synonym">Neptunus trituberculatus</name>
    <dbReference type="NCBI Taxonomy" id="210409"/>
    <lineage>
        <taxon>Eukaryota</taxon>
        <taxon>Metazoa</taxon>
        <taxon>Ecdysozoa</taxon>
        <taxon>Arthropoda</taxon>
        <taxon>Crustacea</taxon>
        <taxon>Multicrustacea</taxon>
        <taxon>Malacostraca</taxon>
        <taxon>Eumalacostraca</taxon>
        <taxon>Eucarida</taxon>
        <taxon>Decapoda</taxon>
        <taxon>Pleocyemata</taxon>
        <taxon>Brachyura</taxon>
        <taxon>Eubrachyura</taxon>
        <taxon>Portunoidea</taxon>
        <taxon>Portunidae</taxon>
        <taxon>Portuninae</taxon>
        <taxon>Portunus</taxon>
    </lineage>
</organism>
<accession>A0A5B7JXL7</accession>
<evidence type="ECO:0000313" key="2">
    <source>
        <dbReference type="Proteomes" id="UP000324222"/>
    </source>
</evidence>
<protein>
    <submittedName>
        <fullName evidence="1">Uncharacterized protein</fullName>
    </submittedName>
</protein>
<dbReference type="EMBL" id="VSRR010124514">
    <property type="protein sequence ID" value="MPD00803.1"/>
    <property type="molecule type" value="Genomic_DNA"/>
</dbReference>